<name>A0A3N4PYX1_9BACT</name>
<evidence type="ECO:0000313" key="6">
    <source>
        <dbReference type="Proteomes" id="UP000278351"/>
    </source>
</evidence>
<dbReference type="InterPro" id="IPR018062">
    <property type="entry name" value="HTH_AraC-typ_CS"/>
</dbReference>
<accession>A0A3N4PYX1</accession>
<dbReference type="InterPro" id="IPR020449">
    <property type="entry name" value="Tscrpt_reg_AraC-type_HTH"/>
</dbReference>
<keyword evidence="2" id="KW-0238">DNA-binding</keyword>
<comment type="caution">
    <text evidence="5">The sequence shown here is derived from an EMBL/GenBank/DDBJ whole genome shotgun (WGS) entry which is preliminary data.</text>
</comment>
<dbReference type="Proteomes" id="UP000278351">
    <property type="component" value="Unassembled WGS sequence"/>
</dbReference>
<dbReference type="InterPro" id="IPR009057">
    <property type="entry name" value="Homeodomain-like_sf"/>
</dbReference>
<dbReference type="RefSeq" id="WP_123845127.1">
    <property type="nucleotide sequence ID" value="NZ_RPDH01000001.1"/>
</dbReference>
<dbReference type="PROSITE" id="PS01124">
    <property type="entry name" value="HTH_ARAC_FAMILY_2"/>
    <property type="match status" value="1"/>
</dbReference>
<dbReference type="Gene3D" id="1.10.10.60">
    <property type="entry name" value="Homeodomain-like"/>
    <property type="match status" value="2"/>
</dbReference>
<dbReference type="PANTHER" id="PTHR43280:SF10">
    <property type="entry name" value="REGULATORY PROTEIN POCR"/>
    <property type="match status" value="1"/>
</dbReference>
<keyword evidence="6" id="KW-1185">Reference proteome</keyword>
<gene>
    <name evidence="5" type="ORF">EGT74_03440</name>
</gene>
<evidence type="ECO:0000256" key="1">
    <source>
        <dbReference type="ARBA" id="ARBA00023015"/>
    </source>
</evidence>
<dbReference type="SUPFAM" id="SSF46689">
    <property type="entry name" value="Homeodomain-like"/>
    <property type="match status" value="1"/>
</dbReference>
<keyword evidence="3" id="KW-0804">Transcription</keyword>
<dbReference type="Pfam" id="PF12833">
    <property type="entry name" value="HTH_18"/>
    <property type="match status" value="1"/>
</dbReference>
<reference evidence="5 6" key="1">
    <citation type="submission" date="2018-11" db="EMBL/GenBank/DDBJ databases">
        <title>Chitinophaga lutea sp.nov., isolate from arsenic contaminated soil.</title>
        <authorList>
            <person name="Zong Y."/>
        </authorList>
    </citation>
    <scope>NUCLEOTIDE SEQUENCE [LARGE SCALE GENOMIC DNA]</scope>
    <source>
        <strain evidence="5 6">ZY74</strain>
    </source>
</reference>
<dbReference type="GO" id="GO:0043565">
    <property type="term" value="F:sequence-specific DNA binding"/>
    <property type="evidence" value="ECO:0007669"/>
    <property type="project" value="InterPro"/>
</dbReference>
<dbReference type="AlphaFoldDB" id="A0A3N4PYX1"/>
<proteinExistence type="predicted"/>
<organism evidence="5 6">
    <name type="scientific">Chitinophaga lutea</name>
    <dbReference type="NCBI Taxonomy" id="2488634"/>
    <lineage>
        <taxon>Bacteria</taxon>
        <taxon>Pseudomonadati</taxon>
        <taxon>Bacteroidota</taxon>
        <taxon>Chitinophagia</taxon>
        <taxon>Chitinophagales</taxon>
        <taxon>Chitinophagaceae</taxon>
        <taxon>Chitinophaga</taxon>
    </lineage>
</organism>
<feature type="domain" description="HTH araC/xylS-type" evidence="4">
    <location>
        <begin position="212"/>
        <end position="310"/>
    </location>
</feature>
<dbReference type="EMBL" id="RPDH01000001">
    <property type="protein sequence ID" value="RPE12615.1"/>
    <property type="molecule type" value="Genomic_DNA"/>
</dbReference>
<dbReference type="OrthoDB" id="799767at2"/>
<dbReference type="PRINTS" id="PR00032">
    <property type="entry name" value="HTHARAC"/>
</dbReference>
<protein>
    <submittedName>
        <fullName evidence="5">AraC family transcriptional regulator</fullName>
    </submittedName>
</protein>
<keyword evidence="1" id="KW-0805">Transcription regulation</keyword>
<evidence type="ECO:0000256" key="3">
    <source>
        <dbReference type="ARBA" id="ARBA00023163"/>
    </source>
</evidence>
<evidence type="ECO:0000259" key="4">
    <source>
        <dbReference type="PROSITE" id="PS01124"/>
    </source>
</evidence>
<dbReference type="SMART" id="SM00342">
    <property type="entry name" value="HTH_ARAC"/>
    <property type="match status" value="1"/>
</dbReference>
<evidence type="ECO:0000256" key="2">
    <source>
        <dbReference type="ARBA" id="ARBA00023125"/>
    </source>
</evidence>
<dbReference type="GO" id="GO:0003700">
    <property type="term" value="F:DNA-binding transcription factor activity"/>
    <property type="evidence" value="ECO:0007669"/>
    <property type="project" value="InterPro"/>
</dbReference>
<sequence>MPTKSTWSILQGKNFQFSTLPPSARHPHLMNETTAAAAGAGHAHLLAQYFYAHYARGWLYDVQSAQENQLEMVVPETTPLLVYVLKGEALLKTKPHHTASLFENSYSLWSFKPGQHALETAPGHCRILFLQLTARLRSLVDETHIGHLPDRIPEACLQLLNGLYDKTYNGEVWQLKRQVIILDLLFKTLDEIGVRYKNQQASAYHREYDTFKQIKEYVCENVHKKLSVEMLASRFSIQPTLLRRGYKKVFHHHLSDYIREVRLDRARNLLQTTQLPVHEIAWEVGYESSTSFSRVFSAHFRQSPSDFRRNTIRMQ</sequence>
<dbReference type="InterPro" id="IPR018060">
    <property type="entry name" value="HTH_AraC"/>
</dbReference>
<dbReference type="PROSITE" id="PS00041">
    <property type="entry name" value="HTH_ARAC_FAMILY_1"/>
    <property type="match status" value="1"/>
</dbReference>
<evidence type="ECO:0000313" key="5">
    <source>
        <dbReference type="EMBL" id="RPE12615.1"/>
    </source>
</evidence>
<dbReference type="PANTHER" id="PTHR43280">
    <property type="entry name" value="ARAC-FAMILY TRANSCRIPTIONAL REGULATOR"/>
    <property type="match status" value="1"/>
</dbReference>